<dbReference type="STRING" id="550447.SAMN05428946_1789"/>
<feature type="transmembrane region" description="Helical" evidence="1">
    <location>
        <begin position="66"/>
        <end position="84"/>
    </location>
</feature>
<dbReference type="AlphaFoldDB" id="A0A1U7PQA3"/>
<dbReference type="Pfam" id="PF14007">
    <property type="entry name" value="YtpI"/>
    <property type="match status" value="1"/>
</dbReference>
<organism evidence="2 3">
    <name type="scientific">Edaphobacillus lindanitolerans</name>
    <dbReference type="NCBI Taxonomy" id="550447"/>
    <lineage>
        <taxon>Bacteria</taxon>
        <taxon>Bacillati</taxon>
        <taxon>Bacillota</taxon>
        <taxon>Bacilli</taxon>
        <taxon>Bacillales</taxon>
        <taxon>Bacillaceae</taxon>
        <taxon>Edaphobacillus</taxon>
    </lineage>
</organism>
<protein>
    <submittedName>
        <fullName evidence="2">YtpI-like protein</fullName>
    </submittedName>
</protein>
<gene>
    <name evidence="2" type="ORF">SAMN05428946_1789</name>
</gene>
<evidence type="ECO:0000256" key="1">
    <source>
        <dbReference type="SAM" id="Phobius"/>
    </source>
</evidence>
<keyword evidence="1" id="KW-1133">Transmembrane helix</keyword>
<name>A0A1U7PQA3_9BACI</name>
<dbReference type="RefSeq" id="WP_076758176.1">
    <property type="nucleotide sequence ID" value="NZ_FTPL01000002.1"/>
</dbReference>
<evidence type="ECO:0000313" key="2">
    <source>
        <dbReference type="EMBL" id="SIT85081.1"/>
    </source>
</evidence>
<keyword evidence="3" id="KW-1185">Reference proteome</keyword>
<dbReference type="Proteomes" id="UP000187550">
    <property type="component" value="Unassembled WGS sequence"/>
</dbReference>
<accession>A0A1U7PQA3</accession>
<sequence>MILNIALIALIVFSAIAYLYFKTKQFRTTLTAERQYYSSSASAALGALLVSFGANQLFLFRGTVTYIVTAIFILFGLYVLVFNLKARRHYAGFLEEERRLNKK</sequence>
<dbReference type="EMBL" id="FTPL01000002">
    <property type="protein sequence ID" value="SIT85081.1"/>
    <property type="molecule type" value="Genomic_DNA"/>
</dbReference>
<keyword evidence="1" id="KW-0472">Membrane</keyword>
<feature type="transmembrane region" description="Helical" evidence="1">
    <location>
        <begin position="41"/>
        <end position="60"/>
    </location>
</feature>
<dbReference type="InterPro" id="IPR025618">
    <property type="entry name" value="YtpI"/>
</dbReference>
<reference evidence="3" key="1">
    <citation type="submission" date="2017-01" db="EMBL/GenBank/DDBJ databases">
        <authorList>
            <person name="Varghese N."/>
            <person name="Submissions S."/>
        </authorList>
    </citation>
    <scope>NUCLEOTIDE SEQUENCE [LARGE SCALE GENOMIC DNA]</scope>
    <source>
        <strain evidence="3">MNA4</strain>
    </source>
</reference>
<proteinExistence type="predicted"/>
<keyword evidence="1" id="KW-0812">Transmembrane</keyword>
<evidence type="ECO:0000313" key="3">
    <source>
        <dbReference type="Proteomes" id="UP000187550"/>
    </source>
</evidence>
<dbReference type="OrthoDB" id="2453019at2"/>
<feature type="transmembrane region" description="Helical" evidence="1">
    <location>
        <begin position="6"/>
        <end position="21"/>
    </location>
</feature>